<feature type="signal peptide" evidence="2">
    <location>
        <begin position="1"/>
        <end position="19"/>
    </location>
</feature>
<keyword evidence="1" id="KW-0472">Membrane</keyword>
<keyword evidence="1" id="KW-1133">Transmembrane helix</keyword>
<evidence type="ECO:0000256" key="2">
    <source>
        <dbReference type="SAM" id="SignalP"/>
    </source>
</evidence>
<gene>
    <name evidence="3" type="ORF">MCUN1_003589</name>
</gene>
<feature type="chain" id="PRO_5042176347" evidence="2">
    <location>
        <begin position="20"/>
        <end position="270"/>
    </location>
</feature>
<proteinExistence type="predicted"/>
<sequence length="270" mass="29009">MRFVQAALAFAVVALQVAATPVKRAASGDAGYVDPSLDGGSMLTIVPGSKTRIGEPINVIISNQSDPWVLTDYGFTNYSRSLNFQSGDVLTVTYASNQRANLGDGYGSRIQAGIQRYNDSIQEALNGGNHFRYWFQRGKNANTGAVFIAASVEKSKDENHMIVDNGYDLGRDQLVGNATAGTTTDKLGNEYQTTVEWNDSLFKKIKTSQINHNISVDGRVAVLTVKVTKSVSTDGKGSVNTQSSSSRRAAMVPMTITLIIGFVLALISLV</sequence>
<name>A0AAF0J7J8_9BASI</name>
<accession>A0AAF0J7J8</accession>
<evidence type="ECO:0000313" key="4">
    <source>
        <dbReference type="Proteomes" id="UP001219933"/>
    </source>
</evidence>
<keyword evidence="1" id="KW-0812">Transmembrane</keyword>
<keyword evidence="4" id="KW-1185">Reference proteome</keyword>
<dbReference type="Proteomes" id="UP001219933">
    <property type="component" value="Chromosome 5"/>
</dbReference>
<keyword evidence="2" id="KW-0732">Signal</keyword>
<reference evidence="3" key="1">
    <citation type="submission" date="2023-03" db="EMBL/GenBank/DDBJ databases">
        <title>Mating type loci evolution in Malassezia.</title>
        <authorList>
            <person name="Coelho M.A."/>
        </authorList>
    </citation>
    <scope>NUCLEOTIDE SEQUENCE</scope>
    <source>
        <strain evidence="3">CBS 11721</strain>
    </source>
</reference>
<evidence type="ECO:0000313" key="3">
    <source>
        <dbReference type="EMBL" id="WFD36702.1"/>
    </source>
</evidence>
<feature type="transmembrane region" description="Helical" evidence="1">
    <location>
        <begin position="250"/>
        <end position="269"/>
    </location>
</feature>
<dbReference type="EMBL" id="CP119881">
    <property type="protein sequence ID" value="WFD36702.1"/>
    <property type="molecule type" value="Genomic_DNA"/>
</dbReference>
<evidence type="ECO:0000256" key="1">
    <source>
        <dbReference type="SAM" id="Phobius"/>
    </source>
</evidence>
<organism evidence="3 4">
    <name type="scientific">Malassezia cuniculi</name>
    <dbReference type="NCBI Taxonomy" id="948313"/>
    <lineage>
        <taxon>Eukaryota</taxon>
        <taxon>Fungi</taxon>
        <taxon>Dikarya</taxon>
        <taxon>Basidiomycota</taxon>
        <taxon>Ustilaginomycotina</taxon>
        <taxon>Malasseziomycetes</taxon>
        <taxon>Malasseziales</taxon>
        <taxon>Malasseziaceae</taxon>
        <taxon>Malassezia</taxon>
    </lineage>
</organism>
<dbReference type="AlphaFoldDB" id="A0AAF0J7J8"/>
<protein>
    <submittedName>
        <fullName evidence="3">Uncharacterized protein</fullName>
    </submittedName>
</protein>